<name>A0A2A4AID0_9CORY</name>
<evidence type="ECO:0000256" key="1">
    <source>
        <dbReference type="SAM" id="SignalP"/>
    </source>
</evidence>
<dbReference type="EMBL" id="NWBP01000030">
    <property type="protein sequence ID" value="PCC82297.1"/>
    <property type="molecule type" value="Genomic_DNA"/>
</dbReference>
<evidence type="ECO:0000313" key="3">
    <source>
        <dbReference type="Proteomes" id="UP000218690"/>
    </source>
</evidence>
<proteinExistence type="predicted"/>
<dbReference type="InterPro" id="IPR007788">
    <property type="entry name" value="QCT"/>
</dbReference>
<accession>A0A2A4AID0</accession>
<keyword evidence="1" id="KW-0732">Signal</keyword>
<gene>
    <name evidence="2" type="ORF">COM45_09485</name>
</gene>
<protein>
    <submittedName>
        <fullName evidence="2">Glutamine cyclotransferase</fullName>
    </submittedName>
</protein>
<dbReference type="PANTHER" id="PTHR31270:SF1">
    <property type="entry name" value="GLUTAMINYL-PEPTIDE CYCLOTRANSFERASE"/>
    <property type="match status" value="1"/>
</dbReference>
<dbReference type="PANTHER" id="PTHR31270">
    <property type="entry name" value="GLUTAMINYL-PEPTIDE CYCLOTRANSFERASE"/>
    <property type="match status" value="1"/>
</dbReference>
<dbReference type="AlphaFoldDB" id="A0A2A4AID0"/>
<dbReference type="SUPFAM" id="SSF63829">
    <property type="entry name" value="Calcium-dependent phosphotriesterase"/>
    <property type="match status" value="1"/>
</dbReference>
<dbReference type="GO" id="GO:0016603">
    <property type="term" value="F:glutaminyl-peptide cyclotransferase activity"/>
    <property type="evidence" value="ECO:0007669"/>
    <property type="project" value="InterPro"/>
</dbReference>
<evidence type="ECO:0000313" key="2">
    <source>
        <dbReference type="EMBL" id="PCC82297.1"/>
    </source>
</evidence>
<keyword evidence="2" id="KW-0808">Transferase</keyword>
<sequence length="287" mass="30942">MTSCTMTSMGSSKSSLALTSTAVLSALSAIGLLAGCSSSEGDSPAQERTNVPRKVERLSVSIKEHTAMLPDSFTQGLEVDPEGMLLVGTGLYGQSRLLRLEPGAKAPEQEVSLPPSLFGEGITQTQDAIWQLTWKAGEAIKRDPVTLEETGRAHYEGEGWGLCATGEDKSELIMSDGSNELRHLDAQTFEETAPRTPVTLEGQAVEEINELECVDGQVFANVWMSEDILRIDPTSGEVTAVIDAAGLNKSGPQTQNDVLNGIAHIPGTEEFWITGKRWVDLYRVTFE</sequence>
<feature type="chain" id="PRO_5039475634" evidence="1">
    <location>
        <begin position="18"/>
        <end position="287"/>
    </location>
</feature>
<reference evidence="2 3" key="1">
    <citation type="submission" date="2017-09" db="EMBL/GenBank/DDBJ databases">
        <title>Draft Genome Sequence of Corynebacterium accolens AH4003.</title>
        <authorList>
            <person name="Chen Y."/>
            <person name="Oosthuysen W.F."/>
            <person name="Kelley S."/>
            <person name="Horswill A."/>
        </authorList>
    </citation>
    <scope>NUCLEOTIDE SEQUENCE [LARGE SCALE GENOMIC DNA]</scope>
    <source>
        <strain evidence="2 3">AH4003</strain>
    </source>
</reference>
<organism evidence="2 3">
    <name type="scientific">Corynebacterium accolens</name>
    <dbReference type="NCBI Taxonomy" id="38284"/>
    <lineage>
        <taxon>Bacteria</taxon>
        <taxon>Bacillati</taxon>
        <taxon>Actinomycetota</taxon>
        <taxon>Actinomycetes</taxon>
        <taxon>Mycobacteriales</taxon>
        <taxon>Corynebacteriaceae</taxon>
        <taxon>Corynebacterium</taxon>
    </lineage>
</organism>
<dbReference type="Proteomes" id="UP000218690">
    <property type="component" value="Unassembled WGS sequence"/>
</dbReference>
<comment type="caution">
    <text evidence="2">The sequence shown here is derived from an EMBL/GenBank/DDBJ whole genome shotgun (WGS) entry which is preliminary data.</text>
</comment>
<feature type="signal peptide" evidence="1">
    <location>
        <begin position="1"/>
        <end position="17"/>
    </location>
</feature>
<dbReference type="Pfam" id="PF05096">
    <property type="entry name" value="Glu_cyclase_2"/>
    <property type="match status" value="1"/>
</dbReference>